<dbReference type="EMBL" id="CP002886">
    <property type="protein sequence ID" value="AEW73769.1"/>
    <property type="molecule type" value="Genomic_DNA"/>
</dbReference>
<protein>
    <submittedName>
        <fullName evidence="1">Uncharacterized protein</fullName>
    </submittedName>
</protein>
<organism evidence="1 2">
    <name type="scientific">Enterobacter ludwigii</name>
    <dbReference type="NCBI Taxonomy" id="299767"/>
    <lineage>
        <taxon>Bacteria</taxon>
        <taxon>Pseudomonadati</taxon>
        <taxon>Pseudomonadota</taxon>
        <taxon>Gammaproteobacteria</taxon>
        <taxon>Enterobacterales</taxon>
        <taxon>Enterobacteriaceae</taxon>
        <taxon>Enterobacter</taxon>
        <taxon>Enterobacter cloacae complex</taxon>
    </lineage>
</organism>
<dbReference type="Proteomes" id="UP000007838">
    <property type="component" value="Chromosome"/>
</dbReference>
<sequence>MLAYGREVAAMEFDTVYWQSHTASLTETAECSKSQVHFCICDKVRSSDCGRI</sequence>
<proteinExistence type="predicted"/>
<dbReference type="AlphaFoldDB" id="G8LCD7"/>
<name>G8LCD7_9ENTR</name>
<gene>
    <name evidence="1" type="ORF">EcWSU1_02334</name>
</gene>
<dbReference type="KEGG" id="eec:EcWSU1_02334"/>
<reference evidence="1 2" key="1">
    <citation type="journal article" date="2011" name="Stand. Genomic Sci.">
        <title>Complete genome of the onion pathogen Enterobacter cloacae EcWSU1.</title>
        <authorList>
            <person name="Humann J.L."/>
            <person name="Wildung M."/>
            <person name="Cheng C.H."/>
            <person name="Lee T."/>
            <person name="Stewart J.E."/>
            <person name="Drew J.C."/>
            <person name="Triplett E.W."/>
            <person name="Main D."/>
            <person name="Schroeder B.K."/>
        </authorList>
    </citation>
    <scope>NUCLEOTIDE SEQUENCE [LARGE SCALE GENOMIC DNA]</scope>
    <source>
        <strain evidence="1 2">EcWSU1</strain>
    </source>
</reference>
<evidence type="ECO:0000313" key="1">
    <source>
        <dbReference type="EMBL" id="AEW73769.1"/>
    </source>
</evidence>
<dbReference type="HOGENOM" id="CLU_3079465_0_0_6"/>
<accession>G8LCD7</accession>
<evidence type="ECO:0000313" key="2">
    <source>
        <dbReference type="Proteomes" id="UP000007838"/>
    </source>
</evidence>